<keyword evidence="12" id="KW-0175">Coiled coil</keyword>
<dbReference type="GO" id="GO:0005524">
    <property type="term" value="F:ATP binding"/>
    <property type="evidence" value="ECO:0007669"/>
    <property type="project" value="UniProtKB-KW"/>
</dbReference>
<dbReference type="InterPro" id="IPR048333">
    <property type="entry name" value="HA2_WH"/>
</dbReference>
<dbReference type="GO" id="GO:0003724">
    <property type="term" value="F:RNA helicase activity"/>
    <property type="evidence" value="ECO:0007669"/>
    <property type="project" value="UniProtKB-EC"/>
</dbReference>
<dbReference type="FunFam" id="3.40.50.300:FF:000726">
    <property type="entry name" value="Pre-mRNA-splicing factor ATP-dependent RNA helicase"/>
    <property type="match status" value="1"/>
</dbReference>
<dbReference type="eggNOG" id="KOG0922">
    <property type="taxonomic scope" value="Eukaryota"/>
</dbReference>
<dbReference type="EC" id="3.6.4.13" evidence="2"/>
<dbReference type="FunFam" id="1.20.120.1080:FF:000018">
    <property type="entry name" value="Pre-mRNA-splicing factor ATP-dependent RNA helicase prp16"/>
    <property type="match status" value="1"/>
</dbReference>
<evidence type="ECO:0000256" key="9">
    <source>
        <dbReference type="ARBA" id="ARBA00023242"/>
    </source>
</evidence>
<feature type="coiled-coil region" evidence="12">
    <location>
        <begin position="232"/>
        <end position="282"/>
    </location>
</feature>
<dbReference type="InterPro" id="IPR007502">
    <property type="entry name" value="Helicase-assoc_dom"/>
</dbReference>
<organism evidence="16">
    <name type="scientific">Entamoeba dispar (strain ATCC PRA-260 / SAW760)</name>
    <dbReference type="NCBI Taxonomy" id="370354"/>
    <lineage>
        <taxon>Eukaryota</taxon>
        <taxon>Amoebozoa</taxon>
        <taxon>Evosea</taxon>
        <taxon>Archamoebae</taxon>
        <taxon>Mastigamoebida</taxon>
        <taxon>Entamoebidae</taxon>
        <taxon>Entamoeba</taxon>
    </lineage>
</organism>
<evidence type="ECO:0000256" key="8">
    <source>
        <dbReference type="ARBA" id="ARBA00023187"/>
    </source>
</evidence>
<dbReference type="InterPro" id="IPR011545">
    <property type="entry name" value="DEAD/DEAH_box_helicase_dom"/>
</dbReference>
<evidence type="ECO:0000256" key="10">
    <source>
        <dbReference type="ARBA" id="ARBA00038040"/>
    </source>
</evidence>
<dbReference type="Pfam" id="PF07717">
    <property type="entry name" value="OB_NTP_bind"/>
    <property type="match status" value="1"/>
</dbReference>
<dbReference type="SMART" id="SM00490">
    <property type="entry name" value="HELICc"/>
    <property type="match status" value="1"/>
</dbReference>
<proteinExistence type="inferred from homology"/>
<evidence type="ECO:0000256" key="12">
    <source>
        <dbReference type="SAM" id="Coils"/>
    </source>
</evidence>
<dbReference type="InterPro" id="IPR001650">
    <property type="entry name" value="Helicase_C-like"/>
</dbReference>
<keyword evidence="3" id="KW-0507">mRNA processing</keyword>
<dbReference type="Proteomes" id="UP000008076">
    <property type="component" value="Unassembled WGS sequence"/>
</dbReference>
<dbReference type="SMART" id="SM00847">
    <property type="entry name" value="HA2"/>
    <property type="match status" value="1"/>
</dbReference>
<dbReference type="OMA" id="YNEIVIT"/>
<dbReference type="VEuPathDB" id="AmoebaDB:EDI_023000"/>
<evidence type="ECO:0000259" key="13">
    <source>
        <dbReference type="PROSITE" id="PS51192"/>
    </source>
</evidence>
<evidence type="ECO:0000256" key="4">
    <source>
        <dbReference type="ARBA" id="ARBA00022741"/>
    </source>
</evidence>
<dbReference type="PANTHER" id="PTHR18934:SF85">
    <property type="entry name" value="ATP-DEPENDENT RNA HELICASE DHX8"/>
    <property type="match status" value="1"/>
</dbReference>
<dbReference type="EMBL" id="DS548514">
    <property type="protein sequence ID" value="EDR28344.1"/>
    <property type="molecule type" value="Genomic_DNA"/>
</dbReference>
<evidence type="ECO:0000256" key="5">
    <source>
        <dbReference type="ARBA" id="ARBA00022801"/>
    </source>
</evidence>
<dbReference type="Pfam" id="PF21010">
    <property type="entry name" value="HA2_C"/>
    <property type="match status" value="1"/>
</dbReference>
<evidence type="ECO:0000259" key="14">
    <source>
        <dbReference type="PROSITE" id="PS51194"/>
    </source>
</evidence>
<evidence type="ECO:0000256" key="6">
    <source>
        <dbReference type="ARBA" id="ARBA00022806"/>
    </source>
</evidence>
<comment type="catalytic activity">
    <reaction evidence="11">
        <text>ATP + H2O = ADP + phosphate + H(+)</text>
        <dbReference type="Rhea" id="RHEA:13065"/>
        <dbReference type="ChEBI" id="CHEBI:15377"/>
        <dbReference type="ChEBI" id="CHEBI:15378"/>
        <dbReference type="ChEBI" id="CHEBI:30616"/>
        <dbReference type="ChEBI" id="CHEBI:43474"/>
        <dbReference type="ChEBI" id="CHEBI:456216"/>
        <dbReference type="EC" id="3.6.4.13"/>
    </reaction>
</comment>
<dbReference type="Pfam" id="PF04408">
    <property type="entry name" value="WHD_HA2"/>
    <property type="match status" value="1"/>
</dbReference>
<dbReference type="AlphaFoldDB" id="B0EAV5"/>
<keyword evidence="9" id="KW-0539">Nucleus</keyword>
<evidence type="ECO:0000256" key="2">
    <source>
        <dbReference type="ARBA" id="ARBA00012552"/>
    </source>
</evidence>
<dbReference type="InterPro" id="IPR014001">
    <property type="entry name" value="Helicase_ATP-bd"/>
</dbReference>
<accession>B0EAV5</accession>
<dbReference type="FunFam" id="3.40.50.300:FF:000007">
    <property type="entry name" value="Pre-mRNA-splicing factor ATP-dependent RNA helicase"/>
    <property type="match status" value="1"/>
</dbReference>
<reference evidence="16" key="1">
    <citation type="submission" date="2007-12" db="EMBL/GenBank/DDBJ databases">
        <title>Annotation of Entamoeba dispar SAW760.</title>
        <authorList>
            <person name="Lorenzi H."/>
            <person name="Inman J."/>
            <person name="Schobel S."/>
            <person name="Amedeo P."/>
            <person name="Caler E."/>
        </authorList>
    </citation>
    <scope>NUCLEOTIDE SEQUENCE [LARGE SCALE GENOMIC DNA]</scope>
    <source>
        <strain evidence="16">ATCC PRA-260 / SAW760</strain>
    </source>
</reference>
<keyword evidence="8" id="KW-0508">mRNA splicing</keyword>
<dbReference type="PANTHER" id="PTHR18934">
    <property type="entry name" value="ATP-DEPENDENT RNA HELICASE"/>
    <property type="match status" value="1"/>
</dbReference>
<gene>
    <name evidence="15" type="ORF">EDI_023000</name>
</gene>
<comment type="similarity">
    <text evidence="10">Belongs to the DEAD box helicase family. DEAH subfamily. PRP16 sub-subfamily.</text>
</comment>
<dbReference type="GO" id="GO:0071013">
    <property type="term" value="C:catalytic step 2 spliceosome"/>
    <property type="evidence" value="ECO:0007669"/>
    <property type="project" value="TreeGrafter"/>
</dbReference>
<evidence type="ECO:0000256" key="11">
    <source>
        <dbReference type="ARBA" id="ARBA00047984"/>
    </source>
</evidence>
<dbReference type="OrthoDB" id="10253254at2759"/>
<evidence type="ECO:0000256" key="7">
    <source>
        <dbReference type="ARBA" id="ARBA00022840"/>
    </source>
</evidence>
<name>B0EAV5_ENTDS</name>
<dbReference type="Gene3D" id="1.20.120.1080">
    <property type="match status" value="1"/>
</dbReference>
<evidence type="ECO:0000256" key="3">
    <source>
        <dbReference type="ARBA" id="ARBA00022664"/>
    </source>
</evidence>
<keyword evidence="6 15" id="KW-0347">Helicase</keyword>
<dbReference type="RefSeq" id="XP_001735460.1">
    <property type="nucleotide sequence ID" value="XM_001735408.1"/>
</dbReference>
<sequence length="947" mass="110249">MEILEEIEILSDYCFYLEELYGTADLNIAENILAVIKKCQSRTEFIQKLQKVMKFEESNKLERFYEIYDQRKLYQELNGKEIGKLRSKRFNEEYKRRKINEEDNKIIRKKDRGRTNEKSYDKKRISSEERNEMEKLIAAGIMKQSDLPIEEILKEEITIKDVKLNEEEPRFLKGKIKEINNSKIKEVEKQPEGHLQRSAIMAIQIAKKRKDKKEKKEEEKIEGIEIKDKKRKKELEINIKEIKDIKEIIKEIGNIIPKEKEKKEWEQREEKITKEFKKSNEEKRKELPIYLMKNKLMESIKKNQIIILIGETGCGKTTQLTQYLDEEGYSKKGKIGCTQPRRVAAISVSQRVAEEMGVKLGEEVGYSIRFEDKTTEKTRIKYMTNGMLLREYLIDKDLPQYKVLILDEAHERTVGIDILFGLLKETIKHRPEFKLIITSATLDANKFSIYFNKAPIIYIPGRTFPVEKLYLEEPEMDYIQSGIETIMKIHLTQPPGDILFFLTGQEEIDFTCLLINEKIKKLDKRYPKLIALPIYASLSTEQQKKIFEPAPPFTRKCIIATNIAETSITIDGIYFVVDSGFVKQKIHNPKLGMDQLLITPISQACADQRAGRAGRTGPGKCYRLYTQKAYLNEMPIVTIPEIQRANLADIVLILKAIGINNVIDFDYMDPPMYNTLISALHHLYAISALDDNGKLTQLGRKMAEFPLEPPLSKMLIVSEQFGCSEEIVTIVATLSVGNLFIRPKEKEEEADRRKRQLSNSAGDHLTMLNIYNDWIKNQKSPSWCKENYINFRSLYKSEDIRNQLIKIMKKYNIQLISSHNNPIPIIKSIVSGFFVHAAKRDPQEGYRTLVDGQQVFIHPTSSLFGRNPDWVIYHELVLTTKEYMREVIAIDPQWLIELAPAFYQKSDGSQINERMKKEKLKPLFNGIKKDQKPWKVSHRTIIGSSYH</sequence>
<dbReference type="Gene3D" id="3.40.50.300">
    <property type="entry name" value="P-loop containing nucleotide triphosphate hydrolases"/>
    <property type="match status" value="2"/>
</dbReference>
<feature type="domain" description="Helicase C-terminal" evidence="14">
    <location>
        <begin position="465"/>
        <end position="658"/>
    </location>
</feature>
<keyword evidence="16" id="KW-1185">Reference proteome</keyword>
<dbReference type="InterPro" id="IPR027417">
    <property type="entry name" value="P-loop_NTPase"/>
</dbReference>
<protein>
    <recommendedName>
        <fullName evidence="2">RNA helicase</fullName>
        <ecNumber evidence="2">3.6.4.13</ecNumber>
    </recommendedName>
</protein>
<evidence type="ECO:0000313" key="15">
    <source>
        <dbReference type="EMBL" id="EDR28344.1"/>
    </source>
</evidence>
<comment type="subcellular location">
    <subcellularLocation>
        <location evidence="1">Nucleus</location>
    </subcellularLocation>
</comment>
<dbReference type="PROSITE" id="PS51192">
    <property type="entry name" value="HELICASE_ATP_BIND_1"/>
    <property type="match status" value="1"/>
</dbReference>
<dbReference type="Pfam" id="PF00271">
    <property type="entry name" value="Helicase_C"/>
    <property type="match status" value="1"/>
</dbReference>
<dbReference type="KEGG" id="edi:EDI_023000"/>
<dbReference type="GO" id="GO:0000390">
    <property type="term" value="P:spliceosomal complex disassembly"/>
    <property type="evidence" value="ECO:0007669"/>
    <property type="project" value="TreeGrafter"/>
</dbReference>
<dbReference type="SMART" id="SM00487">
    <property type="entry name" value="DEXDc"/>
    <property type="match status" value="1"/>
</dbReference>
<dbReference type="GO" id="GO:0003723">
    <property type="term" value="F:RNA binding"/>
    <property type="evidence" value="ECO:0007669"/>
    <property type="project" value="TreeGrafter"/>
</dbReference>
<evidence type="ECO:0000256" key="1">
    <source>
        <dbReference type="ARBA" id="ARBA00004123"/>
    </source>
</evidence>
<dbReference type="PROSITE" id="PS51194">
    <property type="entry name" value="HELICASE_CTER"/>
    <property type="match status" value="1"/>
</dbReference>
<dbReference type="SUPFAM" id="SSF52540">
    <property type="entry name" value="P-loop containing nucleoside triphosphate hydrolases"/>
    <property type="match status" value="1"/>
</dbReference>
<keyword evidence="4" id="KW-0547">Nucleotide-binding</keyword>
<feature type="domain" description="Helicase ATP-binding" evidence="13">
    <location>
        <begin position="297"/>
        <end position="460"/>
    </location>
</feature>
<dbReference type="GO" id="GO:0071006">
    <property type="term" value="C:U2-type catalytic step 1 spliceosome"/>
    <property type="evidence" value="ECO:0007669"/>
    <property type="project" value="UniProtKB-ARBA"/>
</dbReference>
<keyword evidence="5 15" id="KW-0378">Hydrolase</keyword>
<dbReference type="InterPro" id="IPR011709">
    <property type="entry name" value="DEAD-box_helicase_OB_fold"/>
</dbReference>
<dbReference type="GO" id="GO:0016887">
    <property type="term" value="F:ATP hydrolysis activity"/>
    <property type="evidence" value="ECO:0007669"/>
    <property type="project" value="RHEA"/>
</dbReference>
<keyword evidence="7" id="KW-0067">ATP-binding</keyword>
<dbReference type="GeneID" id="5880413"/>
<evidence type="ECO:0000313" key="16">
    <source>
        <dbReference type="Proteomes" id="UP000008076"/>
    </source>
</evidence>
<dbReference type="CDD" id="cd18791">
    <property type="entry name" value="SF2_C_RHA"/>
    <property type="match status" value="1"/>
</dbReference>
<dbReference type="Pfam" id="PF00270">
    <property type="entry name" value="DEAD"/>
    <property type="match status" value="1"/>
</dbReference>